<feature type="compositionally biased region" description="Gly residues" evidence="1">
    <location>
        <begin position="214"/>
        <end position="224"/>
    </location>
</feature>
<dbReference type="PANTHER" id="PTHR12585">
    <property type="entry name" value="SCC1 / RAD21 FAMILY MEMBER"/>
    <property type="match status" value="1"/>
</dbReference>
<evidence type="ECO:0000259" key="2">
    <source>
        <dbReference type="Pfam" id="PF04824"/>
    </source>
</evidence>
<keyword evidence="4" id="KW-1185">Reference proteome</keyword>
<organism evidence="3 4">
    <name type="scientific">Apostasia shenzhenica</name>
    <dbReference type="NCBI Taxonomy" id="1088818"/>
    <lineage>
        <taxon>Eukaryota</taxon>
        <taxon>Viridiplantae</taxon>
        <taxon>Streptophyta</taxon>
        <taxon>Embryophyta</taxon>
        <taxon>Tracheophyta</taxon>
        <taxon>Spermatophyta</taxon>
        <taxon>Magnoliopsida</taxon>
        <taxon>Liliopsida</taxon>
        <taxon>Asparagales</taxon>
        <taxon>Orchidaceae</taxon>
        <taxon>Apostasioideae</taxon>
        <taxon>Apostasia</taxon>
    </lineage>
</organism>
<dbReference type="PANTHER" id="PTHR12585:SF64">
    <property type="entry name" value="SISTER CHROMATID COHESION 1 PROTEIN 1"/>
    <property type="match status" value="1"/>
</dbReference>
<feature type="region of interest" description="Disordered" evidence="1">
    <location>
        <begin position="212"/>
        <end position="250"/>
    </location>
</feature>
<dbReference type="InterPro" id="IPR036390">
    <property type="entry name" value="WH_DNA-bd_sf"/>
</dbReference>
<evidence type="ECO:0000313" key="3">
    <source>
        <dbReference type="EMBL" id="PKA67262.1"/>
    </source>
</evidence>
<sequence length="363" mass="40982">MSTILEDTPPAHPAEPAAPRLSKETASGYSPKHKNGQMEHTQMEVENQKPEEVWHQTEIAENEQVQRRLKKKARRKSIGVRIDEEMMISNETYQAWLSDASDIKSRMKRMKIIKPLEKLRSLKIEFQMDLPPLCLMMSSTYYLHEIHYPFMELWRKHTIGNPQTPPPIPQKQKLHLFPEEIPLQDFAEFHLQGDFGIEIKRVAGEDQFNLLPGGIPGGSSGSLGGDASQPNLSAETSRKTTSDRSNIKRSSLSIGNLNTVAEDFPLPELAPLEETGPTPTPHPQAFERSVDKITESIRKQLKAHFDTPGNSQVESLNLLAEGLSHKRAALLFYQTCVMATMDYVKVEQVMPYGDIIISRGSMM</sequence>
<evidence type="ECO:0000313" key="4">
    <source>
        <dbReference type="Proteomes" id="UP000236161"/>
    </source>
</evidence>
<accession>A0A2I0BHJ8</accession>
<dbReference type="InterPro" id="IPR023093">
    <property type="entry name" value="ScpA-like_C"/>
</dbReference>
<feature type="compositionally biased region" description="Basic and acidic residues" evidence="1">
    <location>
        <begin position="236"/>
        <end position="246"/>
    </location>
</feature>
<dbReference type="GO" id="GO:0051754">
    <property type="term" value="P:meiotic sister chromatid cohesion, centromeric"/>
    <property type="evidence" value="ECO:0007669"/>
    <property type="project" value="TreeGrafter"/>
</dbReference>
<dbReference type="STRING" id="1088818.A0A2I0BHJ8"/>
<dbReference type="InterPro" id="IPR039781">
    <property type="entry name" value="Rad21/Rec8-like"/>
</dbReference>
<protein>
    <submittedName>
        <fullName evidence="3">Sister chromatid cohesion 1 protein 1</fullName>
    </submittedName>
</protein>
<dbReference type="OrthoDB" id="10071381at2759"/>
<feature type="region of interest" description="Disordered" evidence="1">
    <location>
        <begin position="1"/>
        <end position="48"/>
    </location>
</feature>
<reference evidence="3 4" key="1">
    <citation type="journal article" date="2017" name="Nature">
        <title>The Apostasia genome and the evolution of orchids.</title>
        <authorList>
            <person name="Zhang G.Q."/>
            <person name="Liu K.W."/>
            <person name="Li Z."/>
            <person name="Lohaus R."/>
            <person name="Hsiao Y.Y."/>
            <person name="Niu S.C."/>
            <person name="Wang J.Y."/>
            <person name="Lin Y.C."/>
            <person name="Xu Q."/>
            <person name="Chen L.J."/>
            <person name="Yoshida K."/>
            <person name="Fujiwara S."/>
            <person name="Wang Z.W."/>
            <person name="Zhang Y.Q."/>
            <person name="Mitsuda N."/>
            <person name="Wang M."/>
            <person name="Liu G.H."/>
            <person name="Pecoraro L."/>
            <person name="Huang H.X."/>
            <person name="Xiao X.J."/>
            <person name="Lin M."/>
            <person name="Wu X.Y."/>
            <person name="Wu W.L."/>
            <person name="Chen Y.Y."/>
            <person name="Chang S.B."/>
            <person name="Sakamoto S."/>
            <person name="Ohme-Takagi M."/>
            <person name="Yagi M."/>
            <person name="Zeng S.J."/>
            <person name="Shen C.Y."/>
            <person name="Yeh C.M."/>
            <person name="Luo Y.B."/>
            <person name="Tsai W.C."/>
            <person name="Van de Peer Y."/>
            <person name="Liu Z.J."/>
        </authorList>
    </citation>
    <scope>NUCLEOTIDE SEQUENCE [LARGE SCALE GENOMIC DNA]</scope>
    <source>
        <strain evidence="4">cv. Shenzhen</strain>
        <tissue evidence="3">Stem</tissue>
    </source>
</reference>
<gene>
    <name evidence="3" type="primary">SYN1</name>
    <name evidence="3" type="ORF">AXF42_Ash004755</name>
</gene>
<dbReference type="Gene3D" id="1.10.10.580">
    <property type="entry name" value="Structural maintenance of chromosome 1. Chain E"/>
    <property type="match status" value="1"/>
</dbReference>
<dbReference type="AlphaFoldDB" id="A0A2I0BHJ8"/>
<dbReference type="Pfam" id="PF04824">
    <property type="entry name" value="Rad21_Rec8"/>
    <property type="match status" value="1"/>
</dbReference>
<dbReference type="SUPFAM" id="SSF46785">
    <property type="entry name" value="Winged helix' DNA-binding domain"/>
    <property type="match status" value="1"/>
</dbReference>
<dbReference type="GO" id="GO:0008278">
    <property type="term" value="C:cohesin complex"/>
    <property type="evidence" value="ECO:0007669"/>
    <property type="project" value="InterPro"/>
</dbReference>
<dbReference type="InterPro" id="IPR006909">
    <property type="entry name" value="Rad21/Rec8_C_eu"/>
</dbReference>
<dbReference type="GO" id="GO:0003682">
    <property type="term" value="F:chromatin binding"/>
    <property type="evidence" value="ECO:0007669"/>
    <property type="project" value="TreeGrafter"/>
</dbReference>
<dbReference type="EMBL" id="KZ451883">
    <property type="protein sequence ID" value="PKA67262.1"/>
    <property type="molecule type" value="Genomic_DNA"/>
</dbReference>
<proteinExistence type="predicted"/>
<dbReference type="Proteomes" id="UP000236161">
    <property type="component" value="Unassembled WGS sequence"/>
</dbReference>
<feature type="domain" description="Rad21/Rec8-like protein C-terminal eukaryotic" evidence="2">
    <location>
        <begin position="310"/>
        <end position="361"/>
    </location>
</feature>
<evidence type="ECO:0000256" key="1">
    <source>
        <dbReference type="SAM" id="MobiDB-lite"/>
    </source>
</evidence>
<name>A0A2I0BHJ8_9ASPA</name>